<dbReference type="InterPro" id="IPR007167">
    <property type="entry name" value="Fe-transptr_FeoA-like"/>
</dbReference>
<dbReference type="GO" id="GO:0046914">
    <property type="term" value="F:transition metal ion binding"/>
    <property type="evidence" value="ECO:0007669"/>
    <property type="project" value="InterPro"/>
</dbReference>
<evidence type="ECO:0000256" key="1">
    <source>
        <dbReference type="ARBA" id="ARBA00023004"/>
    </source>
</evidence>
<dbReference type="PANTHER" id="PTHR43151">
    <property type="entry name" value="FEOA FAMILY PROTEIN"/>
    <property type="match status" value="1"/>
</dbReference>
<dbReference type="EMBL" id="QNVH01000028">
    <property type="protein sequence ID" value="TDA38795.1"/>
    <property type="molecule type" value="Genomic_DNA"/>
</dbReference>
<sequence>MESRYRPRRDDQLLEELLEAFCKLKSKLGVVTREDVKKSGFQEEDIDSAITGGFMQEEGGQLKITDRGESLLLNHRERFLHDSILHHGEEKAQLDSIDHWISCHKIDRSCIADFYSRLKAIPYHVEELIPLIELPEGREAEVVFLVGGRGLISRLCSLGITPGTVLKVLRRAPVGGPLELAVRSTKVAIGRGVASKVLVKPL</sequence>
<evidence type="ECO:0000259" key="2">
    <source>
        <dbReference type="SMART" id="SM00899"/>
    </source>
</evidence>
<dbReference type="InterPro" id="IPR038157">
    <property type="entry name" value="FeoA_core_dom"/>
</dbReference>
<accession>A0A523BD06</accession>
<dbReference type="InterPro" id="IPR053184">
    <property type="entry name" value="FeoA-like"/>
</dbReference>
<gene>
    <name evidence="3" type="ORF">DSO08_03580</name>
</gene>
<proteinExistence type="predicted"/>
<dbReference type="PANTHER" id="PTHR43151:SF1">
    <property type="entry name" value="SSR2333 PROTEIN"/>
    <property type="match status" value="1"/>
</dbReference>
<dbReference type="Proteomes" id="UP000315399">
    <property type="component" value="Unassembled WGS sequence"/>
</dbReference>
<dbReference type="Pfam" id="PF04023">
    <property type="entry name" value="FeoA"/>
    <property type="match status" value="1"/>
</dbReference>
<dbReference type="Gene3D" id="2.30.30.90">
    <property type="match status" value="1"/>
</dbReference>
<comment type="caution">
    <text evidence="3">The sequence shown here is derived from an EMBL/GenBank/DDBJ whole genome shotgun (WGS) entry which is preliminary data.</text>
</comment>
<dbReference type="AlphaFoldDB" id="A0A523BD06"/>
<dbReference type="SMART" id="SM00899">
    <property type="entry name" value="FeoA"/>
    <property type="match status" value="1"/>
</dbReference>
<organism evidence="3 4">
    <name type="scientific">Thermoproteota archaeon</name>
    <dbReference type="NCBI Taxonomy" id="2056631"/>
    <lineage>
        <taxon>Archaea</taxon>
        <taxon>Thermoproteota</taxon>
    </lineage>
</organism>
<name>A0A523BD06_9CREN</name>
<feature type="domain" description="Ferrous iron transporter FeoA-like" evidence="2">
    <location>
        <begin position="129"/>
        <end position="201"/>
    </location>
</feature>
<protein>
    <recommendedName>
        <fullName evidence="2">Ferrous iron transporter FeoA-like domain-containing protein</fullName>
    </recommendedName>
</protein>
<keyword evidence="1" id="KW-0408">Iron</keyword>
<reference evidence="3 4" key="1">
    <citation type="journal article" date="2019" name="Nat. Microbiol.">
        <title>Expanding anaerobic alkane metabolism in the domain of Archaea.</title>
        <authorList>
            <person name="Wang Y."/>
            <person name="Wegener G."/>
            <person name="Hou J."/>
            <person name="Wang F."/>
            <person name="Xiao X."/>
        </authorList>
    </citation>
    <scope>NUCLEOTIDE SEQUENCE [LARGE SCALE GENOMIC DNA]</scope>
    <source>
        <strain evidence="3">WYZ-LMO10</strain>
    </source>
</reference>
<evidence type="ECO:0000313" key="4">
    <source>
        <dbReference type="Proteomes" id="UP000315399"/>
    </source>
</evidence>
<evidence type="ECO:0000313" key="3">
    <source>
        <dbReference type="EMBL" id="TDA38795.1"/>
    </source>
</evidence>
<dbReference type="SUPFAM" id="SSF50037">
    <property type="entry name" value="C-terminal domain of transcriptional repressors"/>
    <property type="match status" value="1"/>
</dbReference>
<dbReference type="InterPro" id="IPR008988">
    <property type="entry name" value="Transcriptional_repressor_C"/>
</dbReference>